<dbReference type="AlphaFoldDB" id="A0ABC9DG06"/>
<dbReference type="InterPro" id="IPR025110">
    <property type="entry name" value="AMP-bd_C"/>
</dbReference>
<evidence type="ECO:0000256" key="3">
    <source>
        <dbReference type="ARBA" id="ARBA00012959"/>
    </source>
</evidence>
<dbReference type="InterPro" id="IPR042099">
    <property type="entry name" value="ANL_N_sf"/>
</dbReference>
<keyword evidence="7" id="KW-0460">Magnesium</keyword>
<keyword evidence="15" id="KW-1185">Reference proteome</keyword>
<dbReference type="FunFam" id="3.30.300.30:FF:000007">
    <property type="entry name" value="4-coumarate--CoA ligase 2"/>
    <property type="match status" value="1"/>
</dbReference>
<comment type="similarity">
    <text evidence="2">Belongs to the ATP-dependent AMP-binding enzyme family.</text>
</comment>
<dbReference type="Gene3D" id="3.30.300.30">
    <property type="match status" value="1"/>
</dbReference>
<organism evidence="14 15">
    <name type="scientific">Urochloa decumbens</name>
    <dbReference type="NCBI Taxonomy" id="240449"/>
    <lineage>
        <taxon>Eukaryota</taxon>
        <taxon>Viridiplantae</taxon>
        <taxon>Streptophyta</taxon>
        <taxon>Embryophyta</taxon>
        <taxon>Tracheophyta</taxon>
        <taxon>Spermatophyta</taxon>
        <taxon>Magnoliopsida</taxon>
        <taxon>Liliopsida</taxon>
        <taxon>Poales</taxon>
        <taxon>Poaceae</taxon>
        <taxon>PACMAD clade</taxon>
        <taxon>Panicoideae</taxon>
        <taxon>Panicodae</taxon>
        <taxon>Paniceae</taxon>
        <taxon>Melinidinae</taxon>
        <taxon>Urochloa</taxon>
    </lineage>
</organism>
<dbReference type="EMBL" id="OZ075143">
    <property type="protein sequence ID" value="CAL5038391.1"/>
    <property type="molecule type" value="Genomic_DNA"/>
</dbReference>
<evidence type="ECO:0000256" key="5">
    <source>
        <dbReference type="ARBA" id="ARBA00022741"/>
    </source>
</evidence>
<dbReference type="CDD" id="cd05904">
    <property type="entry name" value="4CL"/>
    <property type="match status" value="1"/>
</dbReference>
<dbReference type="Proteomes" id="UP001497457">
    <property type="component" value="Chromosome 33rd"/>
</dbReference>
<protein>
    <recommendedName>
        <fullName evidence="3">4-coumarate--CoA ligase</fullName>
        <ecNumber evidence="3">6.2.1.12</ecNumber>
    </recommendedName>
</protein>
<dbReference type="GO" id="GO:0005524">
    <property type="term" value="F:ATP binding"/>
    <property type="evidence" value="ECO:0007669"/>
    <property type="project" value="UniProtKB-KW"/>
</dbReference>
<evidence type="ECO:0000256" key="6">
    <source>
        <dbReference type="ARBA" id="ARBA00022840"/>
    </source>
</evidence>
<evidence type="ECO:0000256" key="1">
    <source>
        <dbReference type="ARBA" id="ARBA00001946"/>
    </source>
</evidence>
<dbReference type="Gene3D" id="3.40.50.12780">
    <property type="entry name" value="N-terminal domain of ligase-like"/>
    <property type="match status" value="1"/>
</dbReference>
<name>A0ABC9DG06_9POAL</name>
<proteinExistence type="inferred from homology"/>
<evidence type="ECO:0000256" key="7">
    <source>
        <dbReference type="ARBA" id="ARBA00022842"/>
    </source>
</evidence>
<evidence type="ECO:0000259" key="13">
    <source>
        <dbReference type="Pfam" id="PF13193"/>
    </source>
</evidence>
<evidence type="ECO:0000256" key="11">
    <source>
        <dbReference type="SAM" id="MobiDB-lite"/>
    </source>
</evidence>
<reference evidence="15" key="1">
    <citation type="submission" date="2024-06" db="EMBL/GenBank/DDBJ databases">
        <authorList>
            <person name="Ryan C."/>
        </authorList>
    </citation>
    <scope>NUCLEOTIDE SEQUENCE [LARGE SCALE GENOMIC DNA]</scope>
</reference>
<feature type="domain" description="AMP-binding enzyme C-terminal" evidence="13">
    <location>
        <begin position="545"/>
        <end position="621"/>
    </location>
</feature>
<dbReference type="PANTHER" id="PTHR24096:SF338">
    <property type="entry name" value="4-COUMARATE--COA LIGASE-LIKE 8-RELATED"/>
    <property type="match status" value="1"/>
</dbReference>
<keyword evidence="4" id="KW-0436">Ligase</keyword>
<accession>A0ABC9DG06</accession>
<evidence type="ECO:0000256" key="4">
    <source>
        <dbReference type="ARBA" id="ARBA00022598"/>
    </source>
</evidence>
<keyword evidence="5" id="KW-0547">Nucleotide-binding</keyword>
<dbReference type="InterPro" id="IPR000873">
    <property type="entry name" value="AMP-dep_synth/lig_dom"/>
</dbReference>
<reference evidence="14 15" key="2">
    <citation type="submission" date="2024-10" db="EMBL/GenBank/DDBJ databases">
        <authorList>
            <person name="Ryan C."/>
        </authorList>
    </citation>
    <scope>NUCLEOTIDE SEQUENCE [LARGE SCALE GENOMIC DNA]</scope>
</reference>
<evidence type="ECO:0000313" key="15">
    <source>
        <dbReference type="Proteomes" id="UP001497457"/>
    </source>
</evidence>
<comment type="catalytic activity">
    <reaction evidence="10">
        <text>(E)-4-coumarate + ATP + CoA = (E)-4-coumaroyl-CoA + AMP + diphosphate</text>
        <dbReference type="Rhea" id="RHEA:19641"/>
        <dbReference type="ChEBI" id="CHEBI:12876"/>
        <dbReference type="ChEBI" id="CHEBI:30616"/>
        <dbReference type="ChEBI" id="CHEBI:33019"/>
        <dbReference type="ChEBI" id="CHEBI:57287"/>
        <dbReference type="ChEBI" id="CHEBI:85008"/>
        <dbReference type="ChEBI" id="CHEBI:456215"/>
        <dbReference type="EC" id="6.2.1.12"/>
    </reaction>
    <physiologicalReaction direction="left-to-right" evidence="10">
        <dbReference type="Rhea" id="RHEA:19642"/>
    </physiologicalReaction>
</comment>
<dbReference type="InterPro" id="IPR045851">
    <property type="entry name" value="AMP-bd_C_sf"/>
</dbReference>
<comment type="cofactor">
    <cofactor evidence="1">
        <name>Mg(2+)</name>
        <dbReference type="ChEBI" id="CHEBI:18420"/>
    </cofactor>
</comment>
<dbReference type="GO" id="GO:0106290">
    <property type="term" value="F:trans-cinnamate-CoA ligase activity"/>
    <property type="evidence" value="ECO:0007669"/>
    <property type="project" value="UniProtKB-ARBA"/>
</dbReference>
<evidence type="ECO:0000256" key="2">
    <source>
        <dbReference type="ARBA" id="ARBA00006432"/>
    </source>
</evidence>
<dbReference type="GO" id="GO:0016207">
    <property type="term" value="F:4-coumarate-CoA ligase activity"/>
    <property type="evidence" value="ECO:0007669"/>
    <property type="project" value="UniProtKB-EC"/>
</dbReference>
<dbReference type="GO" id="GO:0009698">
    <property type="term" value="P:phenylpropanoid metabolic process"/>
    <property type="evidence" value="ECO:0007669"/>
    <property type="project" value="UniProtKB-ARBA"/>
</dbReference>
<evidence type="ECO:0000259" key="12">
    <source>
        <dbReference type="Pfam" id="PF00501"/>
    </source>
</evidence>
<evidence type="ECO:0000256" key="10">
    <source>
        <dbReference type="ARBA" id="ARBA00034252"/>
    </source>
</evidence>
<evidence type="ECO:0000256" key="8">
    <source>
        <dbReference type="ARBA" id="ARBA00034219"/>
    </source>
</evidence>
<evidence type="ECO:0000256" key="9">
    <source>
        <dbReference type="ARBA" id="ARBA00034223"/>
    </source>
</evidence>
<feature type="domain" description="AMP-dependent synthetase/ligase" evidence="12">
    <location>
        <begin position="113"/>
        <end position="485"/>
    </location>
</feature>
<dbReference type="PROSITE" id="PS00455">
    <property type="entry name" value="AMP_BINDING"/>
    <property type="match status" value="1"/>
</dbReference>
<dbReference type="Pfam" id="PF13193">
    <property type="entry name" value="AMP-binding_C"/>
    <property type="match status" value="1"/>
</dbReference>
<comment type="catalytic activity">
    <reaction evidence="9">
        <text>(E)-4-coumaroyl-AMP + CoA = (E)-4-coumaroyl-CoA + AMP + H(+)</text>
        <dbReference type="Rhea" id="RHEA:72423"/>
        <dbReference type="ChEBI" id="CHEBI:15378"/>
        <dbReference type="ChEBI" id="CHEBI:57287"/>
        <dbReference type="ChEBI" id="CHEBI:85008"/>
        <dbReference type="ChEBI" id="CHEBI:192348"/>
        <dbReference type="ChEBI" id="CHEBI:456215"/>
    </reaction>
    <physiologicalReaction direction="left-to-right" evidence="9">
        <dbReference type="Rhea" id="RHEA:72424"/>
    </physiologicalReaction>
</comment>
<gene>
    <name evidence="14" type="ORF">URODEC1_LOCUS85012</name>
</gene>
<evidence type="ECO:0000313" key="14">
    <source>
        <dbReference type="EMBL" id="CAL5038391.1"/>
    </source>
</evidence>
<dbReference type="SUPFAM" id="SSF56801">
    <property type="entry name" value="Acetyl-CoA synthetase-like"/>
    <property type="match status" value="1"/>
</dbReference>
<dbReference type="Pfam" id="PF00501">
    <property type="entry name" value="AMP-binding"/>
    <property type="match status" value="1"/>
</dbReference>
<dbReference type="InterPro" id="IPR020845">
    <property type="entry name" value="AMP-binding_CS"/>
</dbReference>
<keyword evidence="6" id="KW-0067">ATP-binding</keyword>
<dbReference type="EC" id="6.2.1.12" evidence="3"/>
<sequence>MTGRPWPRPRTRLAPGMLNRGVVRVQLVVALESRMTPELCNRKEIANSQTTKMGAPSNPPYTETETDDTTSHLTAGYSAATGTYSSSHPPLAAAATVDASFTDYLFPRLLAFPPNRPAFVDASTGATLSFAGLRARSLGAAAALRGLGLCRGHVALLLAPTSLSFPVVSLGVLAAGAVLSTANPLLTPGELAAQARDSQPFLVITTAELAPKLSSLAGTSPPAAVVLIDDLLAGIVDDGHGEEEESSAAVVGRDDPALLFYSSGTTGRSKGVVSTHGNAIAAAALLQGVWRRDDVYGCVLPMFHMFGFSAFVLGTPAMGATAVLVPGRFSVERLMAAMEEHGVTRLLAVPPMVVQMAKEVAAGEGSSASSARRLHLRDVVSSGAPLQREHMARFRSCFPRVTLVQCYGLTETTGIVTMCDLPPLLHDSDDDGVESSNNDPSSISIGRLVPSTEARIVDVDSGESLPPNRAGELWIRGPSVMQGYLRNEEATAAALATTARASEDGGGRWLRTGDLCYADSGGHIHVVDRIKELIKYKAYQVAPAELEDVLATHPDISDAAVAPYPDEEAGEVPVACVVRKPGREQLLAQDVLSFVEIRVAPYKKVRRVVFVDRIARSPSGKILRPQLKWFVRTCEIMHGGAELQCTTTAALSRAN</sequence>
<comment type="catalytic activity">
    <reaction evidence="8">
        <text>(E)-4-coumarate + ATP + H(+) = (E)-4-coumaroyl-AMP + diphosphate</text>
        <dbReference type="Rhea" id="RHEA:72419"/>
        <dbReference type="ChEBI" id="CHEBI:12876"/>
        <dbReference type="ChEBI" id="CHEBI:15378"/>
        <dbReference type="ChEBI" id="CHEBI:30616"/>
        <dbReference type="ChEBI" id="CHEBI:33019"/>
        <dbReference type="ChEBI" id="CHEBI:192348"/>
    </reaction>
    <physiologicalReaction direction="left-to-right" evidence="8">
        <dbReference type="Rhea" id="RHEA:72420"/>
    </physiologicalReaction>
</comment>
<feature type="region of interest" description="Disordered" evidence="11">
    <location>
        <begin position="43"/>
        <end position="69"/>
    </location>
</feature>
<dbReference type="PANTHER" id="PTHR24096">
    <property type="entry name" value="LONG-CHAIN-FATTY-ACID--COA LIGASE"/>
    <property type="match status" value="1"/>
</dbReference>